<dbReference type="GeneID" id="16414391"/>
<evidence type="ECO:0000313" key="3">
    <source>
        <dbReference type="Proteomes" id="UP000154968"/>
    </source>
</evidence>
<dbReference type="KEGG" id="vg:16414391"/>
<evidence type="ECO:0000256" key="1">
    <source>
        <dbReference type="SAM" id="MobiDB-lite"/>
    </source>
</evidence>
<proteinExistence type="predicted"/>
<keyword evidence="3" id="KW-1185">Reference proteome</keyword>
<dbReference type="RefSeq" id="YP_008357350.1">
    <property type="nucleotide sequence ID" value="NC_021901.1"/>
</dbReference>
<gene>
    <name evidence="2" type="primary">052R</name>
    <name evidence="2" type="ORF">IIV22_052R</name>
</gene>
<name>S6DDQ3_9VIRU</name>
<evidence type="ECO:0000313" key="2">
    <source>
        <dbReference type="EMBL" id="CCV01729.1"/>
    </source>
</evidence>
<reference evidence="2 3" key="1">
    <citation type="journal article" date="2013" name="J. Gen. Virol.">
        <title>Complete genome sequence of invertebrate iridescent virus 22 isolated from a blackfly larva.</title>
        <authorList>
            <person name="Piegu B."/>
            <person name="Guizard S."/>
            <person name="Spears T."/>
            <person name="Cruaud C."/>
            <person name="Couloux A."/>
            <person name="Bideshi D.K."/>
            <person name="Federici B.A."/>
            <person name="Bigot Y."/>
        </authorList>
    </citation>
    <scope>NUCLEOTIDE SEQUENCE [LARGE SCALE GENOMIC DNA]</scope>
</reference>
<feature type="region of interest" description="Disordered" evidence="1">
    <location>
        <begin position="93"/>
        <end position="114"/>
    </location>
</feature>
<accession>S6DDQ3</accession>
<sequence>MLPTTSINDSGDCTLSLKTNEISLTYYFEKNNDLFDLGIALLKNSLISKIKIENNLEVGETNYVIEKFISSITQNLKDDLTFQNKIEQHEIYYSDSESDDKDNSPLITDDESNDEILNITKSMKKSAIISDDED</sequence>
<dbReference type="EMBL" id="HF920633">
    <property type="protein sequence ID" value="CCV01729.1"/>
    <property type="molecule type" value="Genomic_DNA"/>
</dbReference>
<protein>
    <submittedName>
        <fullName evidence="2">Uncharacterized protein</fullName>
    </submittedName>
</protein>
<organism evidence="2 3">
    <name type="scientific">Invertebrate iridescent virus 22</name>
    <dbReference type="NCBI Taxonomy" id="345198"/>
    <lineage>
        <taxon>Viruses</taxon>
        <taxon>Varidnaviria</taxon>
        <taxon>Bamfordvirae</taxon>
        <taxon>Nucleocytoviricota</taxon>
        <taxon>Megaviricetes</taxon>
        <taxon>Pimascovirales</taxon>
        <taxon>Pimascovirales incertae sedis</taxon>
        <taxon>Iridoviridae</taxon>
        <taxon>Betairidovirinae</taxon>
        <taxon>Chloriridovirus</taxon>
        <taxon>Chloriridovirus simulium1</taxon>
    </lineage>
</organism>
<dbReference type="Proteomes" id="UP000154968">
    <property type="component" value="Segment"/>
</dbReference>